<dbReference type="STRING" id="1798480.A2851_05530"/>
<dbReference type="Gene3D" id="3.40.140.10">
    <property type="entry name" value="Cytidine Deaminase, domain 2"/>
    <property type="match status" value="1"/>
</dbReference>
<gene>
    <name evidence="8" type="ORF">A2851_05530</name>
</gene>
<dbReference type="Proteomes" id="UP000176863">
    <property type="component" value="Unassembled WGS sequence"/>
</dbReference>
<evidence type="ECO:0000256" key="2">
    <source>
        <dbReference type="ARBA" id="ARBA00022723"/>
    </source>
</evidence>
<protein>
    <recommendedName>
        <fullName evidence="7">JAB domain-containing protein</fullName>
    </recommendedName>
</protein>
<dbReference type="GO" id="GO:0008237">
    <property type="term" value="F:metallopeptidase activity"/>
    <property type="evidence" value="ECO:0007669"/>
    <property type="project" value="UniProtKB-KW"/>
</dbReference>
<dbReference type="InterPro" id="IPR028090">
    <property type="entry name" value="JAB_dom_prok"/>
</dbReference>
<feature type="region of interest" description="Disordered" evidence="6">
    <location>
        <begin position="256"/>
        <end position="290"/>
    </location>
</feature>
<evidence type="ECO:0000256" key="6">
    <source>
        <dbReference type="SAM" id="MobiDB-lite"/>
    </source>
</evidence>
<evidence type="ECO:0000313" key="9">
    <source>
        <dbReference type="Proteomes" id="UP000176863"/>
    </source>
</evidence>
<evidence type="ECO:0000313" key="8">
    <source>
        <dbReference type="EMBL" id="OGG52468.1"/>
    </source>
</evidence>
<name>A0A1F6CTG6_9BACT</name>
<sequence length="290" mass="31459">MRKLDFLVHGIFPVYLADAQVSTPTEDLAYVIDGAGWKLFKRNGISTALVPLATVNGLPALEPAIDLTAAKLPLDLVRRVTAWFRAVYLKHKSEAVGYLYYADGNWDFVVPPQTVSAAHATYDAAPRREGWTLAGTIHSHAAMSAFHSGTDDADEANFDGVHITIGKLDSVPEYSCSIVVQGVRRKVDPSDLVDGMAPAEMVPVEWLAAIKLPRPVGLAEPHAANASAHYDLYYAGKISEDVYVLQLNVIKAADEAGKKSTPTSFSPFAGREVGNPHRPFGGGRKKHKRK</sequence>
<reference evidence="8 9" key="1">
    <citation type="journal article" date="2016" name="Nat. Commun.">
        <title>Thousands of microbial genomes shed light on interconnected biogeochemical processes in an aquifer system.</title>
        <authorList>
            <person name="Anantharaman K."/>
            <person name="Brown C.T."/>
            <person name="Hug L.A."/>
            <person name="Sharon I."/>
            <person name="Castelle C.J."/>
            <person name="Probst A.J."/>
            <person name="Thomas B.C."/>
            <person name="Singh A."/>
            <person name="Wilkins M.J."/>
            <person name="Karaoz U."/>
            <person name="Brodie E.L."/>
            <person name="Williams K.H."/>
            <person name="Hubbard S.S."/>
            <person name="Banfield J.F."/>
        </authorList>
    </citation>
    <scope>NUCLEOTIDE SEQUENCE [LARGE SCALE GENOMIC DNA]</scope>
</reference>
<keyword evidence="4" id="KW-0862">Zinc</keyword>
<organism evidence="8 9">
    <name type="scientific">Candidatus Kaiserbacteria bacterium RIFCSPHIGHO2_01_FULL_53_29</name>
    <dbReference type="NCBI Taxonomy" id="1798480"/>
    <lineage>
        <taxon>Bacteria</taxon>
        <taxon>Candidatus Kaiseribacteriota</taxon>
    </lineage>
</organism>
<comment type="caution">
    <text evidence="8">The sequence shown here is derived from an EMBL/GenBank/DDBJ whole genome shotgun (WGS) entry which is preliminary data.</text>
</comment>
<dbReference type="SUPFAM" id="SSF102712">
    <property type="entry name" value="JAB1/MPN domain"/>
    <property type="match status" value="1"/>
</dbReference>
<evidence type="ECO:0000259" key="7">
    <source>
        <dbReference type="Pfam" id="PF14464"/>
    </source>
</evidence>
<dbReference type="GO" id="GO:0006508">
    <property type="term" value="P:proteolysis"/>
    <property type="evidence" value="ECO:0007669"/>
    <property type="project" value="UniProtKB-KW"/>
</dbReference>
<evidence type="ECO:0000256" key="5">
    <source>
        <dbReference type="ARBA" id="ARBA00023049"/>
    </source>
</evidence>
<evidence type="ECO:0000256" key="3">
    <source>
        <dbReference type="ARBA" id="ARBA00022801"/>
    </source>
</evidence>
<dbReference type="Pfam" id="PF14464">
    <property type="entry name" value="Prok-JAB"/>
    <property type="match status" value="1"/>
</dbReference>
<dbReference type="AlphaFoldDB" id="A0A1F6CTG6"/>
<keyword evidence="5" id="KW-0482">Metalloprotease</keyword>
<dbReference type="EMBL" id="MFKT01000029">
    <property type="protein sequence ID" value="OGG52468.1"/>
    <property type="molecule type" value="Genomic_DNA"/>
</dbReference>
<evidence type="ECO:0000256" key="1">
    <source>
        <dbReference type="ARBA" id="ARBA00022670"/>
    </source>
</evidence>
<keyword evidence="1" id="KW-0645">Protease</keyword>
<dbReference type="GO" id="GO:0046872">
    <property type="term" value="F:metal ion binding"/>
    <property type="evidence" value="ECO:0007669"/>
    <property type="project" value="UniProtKB-KW"/>
</dbReference>
<feature type="domain" description="JAB" evidence="7">
    <location>
        <begin position="92"/>
        <end position="168"/>
    </location>
</feature>
<keyword evidence="3" id="KW-0378">Hydrolase</keyword>
<evidence type="ECO:0000256" key="4">
    <source>
        <dbReference type="ARBA" id="ARBA00022833"/>
    </source>
</evidence>
<keyword evidence="2" id="KW-0479">Metal-binding</keyword>
<accession>A0A1F6CTG6</accession>
<proteinExistence type="predicted"/>